<proteinExistence type="predicted"/>
<evidence type="ECO:0000313" key="2">
    <source>
        <dbReference type="Proteomes" id="UP000265808"/>
    </source>
</evidence>
<sequence>MQKDFFEEISNDSEIHKLTGNRGCASEKLYQFCETMVASEYRLLIRPFLDVSTLSARLKAEECISTEYRICDGSWHRMLFAVKKGMSLEM</sequence>
<dbReference type="Proteomes" id="UP000265808">
    <property type="component" value="Unassembled WGS sequence"/>
</dbReference>
<reference evidence="1 2" key="1">
    <citation type="submission" date="2018-08" db="EMBL/GenBank/DDBJ databases">
        <title>A genome reference for cultivated species of the human gut microbiota.</title>
        <authorList>
            <person name="Zou Y."/>
            <person name="Xue W."/>
            <person name="Luo G."/>
        </authorList>
    </citation>
    <scope>NUCLEOTIDE SEQUENCE [LARGE SCALE GENOMIC DNA]</scope>
    <source>
        <strain evidence="1 2">AM37-4AC</strain>
    </source>
</reference>
<dbReference type="AlphaFoldDB" id="A0A454HIU2"/>
<gene>
    <name evidence="1" type="ORF">DW859_06340</name>
</gene>
<comment type="caution">
    <text evidence="1">The sequence shown here is derived from an EMBL/GenBank/DDBJ whole genome shotgun (WGS) entry which is preliminary data.</text>
</comment>
<dbReference type="RefSeq" id="WP_117997264.1">
    <property type="nucleotide sequence ID" value="NZ_JBCJBY010000008.1"/>
</dbReference>
<evidence type="ECO:0000313" key="1">
    <source>
        <dbReference type="EMBL" id="RHC08491.1"/>
    </source>
</evidence>
<accession>A0A454HIU2</accession>
<organism evidence="1 2">
    <name type="scientific">Blautia obeum</name>
    <dbReference type="NCBI Taxonomy" id="40520"/>
    <lineage>
        <taxon>Bacteria</taxon>
        <taxon>Bacillati</taxon>
        <taxon>Bacillota</taxon>
        <taxon>Clostridia</taxon>
        <taxon>Lachnospirales</taxon>
        <taxon>Lachnospiraceae</taxon>
        <taxon>Blautia</taxon>
    </lineage>
</organism>
<dbReference type="EMBL" id="QSHL01000003">
    <property type="protein sequence ID" value="RHC08491.1"/>
    <property type="molecule type" value="Genomic_DNA"/>
</dbReference>
<protein>
    <submittedName>
        <fullName evidence="1">Uncharacterized protein</fullName>
    </submittedName>
</protein>
<name>A0A454HIU2_9FIRM</name>